<keyword evidence="2" id="KW-1185">Reference proteome</keyword>
<evidence type="ECO:0000313" key="2">
    <source>
        <dbReference type="Proteomes" id="UP001219957"/>
    </source>
</evidence>
<gene>
    <name evidence="1" type="ORF">OE059_04850</name>
</gene>
<name>A0ABY8B2C3_9BACL</name>
<accession>A0ABY8B2C3</accession>
<organism evidence="1 2">
    <name type="scientific">Exiguobacterium profundum</name>
    <dbReference type="NCBI Taxonomy" id="307643"/>
    <lineage>
        <taxon>Bacteria</taxon>
        <taxon>Bacillati</taxon>
        <taxon>Bacillota</taxon>
        <taxon>Bacilli</taxon>
        <taxon>Bacillales</taxon>
        <taxon>Bacillales Family XII. Incertae Sedis</taxon>
        <taxon>Exiguobacterium</taxon>
    </lineage>
</organism>
<dbReference type="RefSeq" id="WP_275060489.1">
    <property type="nucleotide sequence ID" value="NZ_CP109617.1"/>
</dbReference>
<sequence length="78" mass="9183">MTPIYQSLVIAYAKAIYRDGTRRFPEIRQEYVPHVKKYAGENYTETEILRALDLTYITPDEFNDTMVFKNPPVEEPQP</sequence>
<proteinExistence type="predicted"/>
<protein>
    <recommendedName>
        <fullName evidence="3">XkdX family protein</fullName>
    </recommendedName>
</protein>
<evidence type="ECO:0000313" key="1">
    <source>
        <dbReference type="EMBL" id="WED56190.1"/>
    </source>
</evidence>
<evidence type="ECO:0008006" key="3">
    <source>
        <dbReference type="Google" id="ProtNLM"/>
    </source>
</evidence>
<dbReference type="Proteomes" id="UP001219957">
    <property type="component" value="Chromosome"/>
</dbReference>
<reference evidence="1 2" key="1">
    <citation type="submission" date="2022-10" db="EMBL/GenBank/DDBJ databases">
        <title>Complete genome sequence of Exiguobacterium profundum TSS-3 isolated from an extremely saline-alkaline spring located in Ixtapa, Chiapas-Mexico.</title>
        <authorList>
            <person name="Rincon-Rosales R."/>
            <person name="Rogel M.A."/>
            <person name="Rincon-Molina C.I."/>
            <person name="Guerrero G."/>
            <person name="Manzano-Gomez L.A."/>
            <person name="Lopez-Lopez A."/>
            <person name="Rincon Molina F.A."/>
            <person name="Martinez-Romero E."/>
        </authorList>
    </citation>
    <scope>NUCLEOTIDE SEQUENCE [LARGE SCALE GENOMIC DNA]</scope>
    <source>
        <strain evidence="1 2">TSS-3</strain>
    </source>
</reference>
<dbReference type="EMBL" id="CP109617">
    <property type="protein sequence ID" value="WED56190.1"/>
    <property type="molecule type" value="Genomic_DNA"/>
</dbReference>